<keyword evidence="10" id="KW-1185">Reference proteome</keyword>
<protein>
    <recommendedName>
        <fullName evidence="6">Ion-translocating oxidoreductase complex subunit G</fullName>
        <ecNumber evidence="6">7.-.-.-</ecNumber>
    </recommendedName>
    <alternativeName>
        <fullName evidence="6">Rnf electron transport complex subunit G</fullName>
    </alternativeName>
</protein>
<keyword evidence="6" id="KW-1003">Cell membrane</keyword>
<comment type="similarity">
    <text evidence="6">Belongs to the RnfG family.</text>
</comment>
<evidence type="ECO:0000313" key="9">
    <source>
        <dbReference type="EMBL" id="MDQ0150984.1"/>
    </source>
</evidence>
<dbReference type="PANTHER" id="PTHR36118">
    <property type="entry name" value="ION-TRANSLOCATING OXIDOREDUCTASE COMPLEX SUBUNIT G"/>
    <property type="match status" value="1"/>
</dbReference>
<keyword evidence="1 6" id="KW-0813">Transport</keyword>
<evidence type="ECO:0000256" key="6">
    <source>
        <dbReference type="HAMAP-Rule" id="MF_00479"/>
    </source>
</evidence>
<dbReference type="PANTHER" id="PTHR36118:SF1">
    <property type="entry name" value="ION-TRANSLOCATING OXIDOREDUCTASE COMPLEX SUBUNIT G"/>
    <property type="match status" value="1"/>
</dbReference>
<comment type="function">
    <text evidence="6">Part of a membrane-bound complex that couples electron transfer with translocation of ions across the membrane.</text>
</comment>
<feature type="domain" description="FMN-binding" evidence="8">
    <location>
        <begin position="96"/>
        <end position="185"/>
    </location>
</feature>
<evidence type="ECO:0000256" key="4">
    <source>
        <dbReference type="ARBA" id="ARBA00022643"/>
    </source>
</evidence>
<evidence type="ECO:0000256" key="2">
    <source>
        <dbReference type="ARBA" id="ARBA00022553"/>
    </source>
</evidence>
<evidence type="ECO:0000256" key="1">
    <source>
        <dbReference type="ARBA" id="ARBA00022448"/>
    </source>
</evidence>
<comment type="subunit">
    <text evidence="6">The complex is composed of six subunits: RnfA, RnfB, RnfC, RnfD, RnfE and RnfG.</text>
</comment>
<feature type="modified residue" description="FMN phosphoryl threonine" evidence="6">
    <location>
        <position position="168"/>
    </location>
</feature>
<dbReference type="Pfam" id="PF04205">
    <property type="entry name" value="FMN_bind"/>
    <property type="match status" value="1"/>
</dbReference>
<keyword evidence="6 7" id="KW-1133">Transmembrane helix</keyword>
<evidence type="ECO:0000259" key="8">
    <source>
        <dbReference type="SMART" id="SM00900"/>
    </source>
</evidence>
<dbReference type="Proteomes" id="UP001228504">
    <property type="component" value="Unassembled WGS sequence"/>
</dbReference>
<dbReference type="EC" id="7.-.-.-" evidence="6"/>
<keyword evidence="6 7" id="KW-0812">Transmembrane</keyword>
<comment type="cofactor">
    <cofactor evidence="6">
        <name>FMN</name>
        <dbReference type="ChEBI" id="CHEBI:58210"/>
    </cofactor>
</comment>
<comment type="caution">
    <text evidence="9">The sequence shown here is derived from an EMBL/GenBank/DDBJ whole genome shotgun (WGS) entry which is preliminary data.</text>
</comment>
<evidence type="ECO:0000313" key="10">
    <source>
        <dbReference type="Proteomes" id="UP001228504"/>
    </source>
</evidence>
<keyword evidence="6 7" id="KW-0472">Membrane</keyword>
<dbReference type="HAMAP" id="MF_00479">
    <property type="entry name" value="RsxG_RnfG"/>
    <property type="match status" value="1"/>
</dbReference>
<organism evidence="9 10">
    <name type="scientific">Eubacterium multiforme</name>
    <dbReference type="NCBI Taxonomy" id="83339"/>
    <lineage>
        <taxon>Bacteria</taxon>
        <taxon>Bacillati</taxon>
        <taxon>Bacillota</taxon>
        <taxon>Clostridia</taxon>
        <taxon>Eubacteriales</taxon>
        <taxon>Eubacteriaceae</taxon>
        <taxon>Eubacterium</taxon>
    </lineage>
</organism>
<keyword evidence="2 6" id="KW-0597">Phosphoprotein</keyword>
<keyword evidence="5 6" id="KW-0249">Electron transport</keyword>
<dbReference type="NCBIfam" id="TIGR01947">
    <property type="entry name" value="rnfG"/>
    <property type="match status" value="1"/>
</dbReference>
<dbReference type="InterPro" id="IPR010209">
    <property type="entry name" value="Ion_transpt_RnfG/RsxG"/>
</dbReference>
<gene>
    <name evidence="6" type="primary">rnfG</name>
    <name evidence="9" type="ORF">J2S18_002958</name>
</gene>
<sequence>MANKEKKNKSVLQLGIILLIITAVAGLIIGAVYNITKEPIRIEEKKANDKAMKELLSDADKFVKKDMELSTGVLEVNEGIKSGKVVGYDIKVASKGYGGKINIMVGIKNNGEVSGIKILSQSETAGLGANCEQPEFYKQYSGKPTQNLKVVKTSDVKKDEIKAITGATITSKAVTKGVNEAIDFYNKNLKGGNK</sequence>
<comment type="subcellular location">
    <subcellularLocation>
        <location evidence="6">Cell membrane</location>
        <topology evidence="6">Single-pass membrane protein</topology>
    </subcellularLocation>
</comment>
<keyword evidence="3 6" id="KW-0285">Flavoprotein</keyword>
<dbReference type="InterPro" id="IPR007329">
    <property type="entry name" value="FMN-bd"/>
</dbReference>
<keyword evidence="4 6" id="KW-0288">FMN</keyword>
<feature type="transmembrane region" description="Helical" evidence="7">
    <location>
        <begin position="12"/>
        <end position="33"/>
    </location>
</feature>
<accession>A0ABT9UXL1</accession>
<proteinExistence type="inferred from homology"/>
<evidence type="ECO:0000256" key="7">
    <source>
        <dbReference type="SAM" id="Phobius"/>
    </source>
</evidence>
<dbReference type="EMBL" id="JAUSUF010000015">
    <property type="protein sequence ID" value="MDQ0150984.1"/>
    <property type="molecule type" value="Genomic_DNA"/>
</dbReference>
<dbReference type="SMART" id="SM00900">
    <property type="entry name" value="FMN_bind"/>
    <property type="match status" value="1"/>
</dbReference>
<name>A0ABT9UXL1_9FIRM</name>
<dbReference type="RefSeq" id="WP_307487879.1">
    <property type="nucleotide sequence ID" value="NZ_JAUSUF010000015.1"/>
</dbReference>
<reference evidence="9 10" key="1">
    <citation type="submission" date="2023-07" db="EMBL/GenBank/DDBJ databases">
        <title>Genomic Encyclopedia of Type Strains, Phase IV (KMG-IV): sequencing the most valuable type-strain genomes for metagenomic binning, comparative biology and taxonomic classification.</title>
        <authorList>
            <person name="Goeker M."/>
        </authorList>
    </citation>
    <scope>NUCLEOTIDE SEQUENCE [LARGE SCALE GENOMIC DNA]</scope>
    <source>
        <strain evidence="9 10">DSM 20694</strain>
    </source>
</reference>
<evidence type="ECO:0000256" key="3">
    <source>
        <dbReference type="ARBA" id="ARBA00022630"/>
    </source>
</evidence>
<evidence type="ECO:0000256" key="5">
    <source>
        <dbReference type="ARBA" id="ARBA00022982"/>
    </source>
</evidence>
<dbReference type="PIRSF" id="PIRSF006091">
    <property type="entry name" value="E_trnsport_RnfG"/>
    <property type="match status" value="1"/>
</dbReference>
<keyword evidence="6" id="KW-1278">Translocase</keyword>